<accession>A0A0S4PUZ4</accession>
<dbReference type="RefSeq" id="WP_231944806.1">
    <property type="nucleotide sequence ID" value="NZ_CAOMJD010000003.1"/>
</dbReference>
<name>A0A0S4PUZ4_9HELI</name>
<dbReference type="KEGG" id="hty:BN2458_PEG0151"/>
<dbReference type="GeneID" id="78150503"/>
<dbReference type="PATRIC" id="fig|76936.10.peg.147"/>
<sequence length="299" mass="33807">MNTETAISKFSEIQTNYSVNTDNTILHQVGDTSITAKGDCVIIKAGGIEVVIDSKGLLVKGGEIKSERESKWREKQKGNKGMKVLGLLLCGIVCYAWGISNNQGMQSTKSVTQTIQSLDSVLENLINVAKLDSLNSLTQEECKKLQHAYSTNLQDSQNDNEAYREEQSCYYAAIHSLRTKVAELITKKHINTDIHSLDSILHYKIIAFLSTENIQALHNVLGFEVAYYLQDVINVCHRLDGLEFEATCNLYMQIFDDLARYTAQEHKLTQKQMQDYYDTFEIRTQNALNLLEQELPNLP</sequence>
<gene>
    <name evidence="2" type="ORF">BN2458_PEG0151</name>
</gene>
<protein>
    <submittedName>
        <fullName evidence="2">VgrG protein</fullName>
    </submittedName>
</protein>
<dbReference type="Proteomes" id="UP000064525">
    <property type="component" value="Chromosome I"/>
</dbReference>
<feature type="transmembrane region" description="Helical" evidence="1">
    <location>
        <begin position="81"/>
        <end position="99"/>
    </location>
</feature>
<evidence type="ECO:0000256" key="1">
    <source>
        <dbReference type="SAM" id="Phobius"/>
    </source>
</evidence>
<keyword evidence="1" id="KW-0812">Transmembrane</keyword>
<dbReference type="AlphaFoldDB" id="A0A0S4PUZ4"/>
<keyword evidence="1" id="KW-1133">Transmembrane helix</keyword>
<keyword evidence="1" id="KW-0472">Membrane</keyword>
<evidence type="ECO:0000313" key="3">
    <source>
        <dbReference type="Proteomes" id="UP000064525"/>
    </source>
</evidence>
<dbReference type="EMBL" id="LN907858">
    <property type="protein sequence ID" value="CUU39038.1"/>
    <property type="molecule type" value="Genomic_DNA"/>
</dbReference>
<evidence type="ECO:0000313" key="2">
    <source>
        <dbReference type="EMBL" id="CUU39038.1"/>
    </source>
</evidence>
<proteinExistence type="predicted"/>
<organism evidence="2 3">
    <name type="scientific">Helicobacter typhlonius</name>
    <dbReference type="NCBI Taxonomy" id="76936"/>
    <lineage>
        <taxon>Bacteria</taxon>
        <taxon>Pseudomonadati</taxon>
        <taxon>Campylobacterota</taxon>
        <taxon>Epsilonproteobacteria</taxon>
        <taxon>Campylobacterales</taxon>
        <taxon>Helicobacteraceae</taxon>
        <taxon>Helicobacter</taxon>
    </lineage>
</organism>
<reference evidence="3" key="1">
    <citation type="submission" date="2015-11" db="EMBL/GenBank/DDBJ databases">
        <authorList>
            <person name="Anvar S.Y."/>
        </authorList>
    </citation>
    <scope>NUCLEOTIDE SEQUENCE [LARGE SCALE GENOMIC DNA]</scope>
</reference>